<organism evidence="1">
    <name type="scientific">marine metagenome</name>
    <dbReference type="NCBI Taxonomy" id="408172"/>
    <lineage>
        <taxon>unclassified sequences</taxon>
        <taxon>metagenomes</taxon>
        <taxon>ecological metagenomes</taxon>
    </lineage>
</organism>
<proteinExistence type="predicted"/>
<sequence length="109" mass="12867">GYFRKHSILMHFRIVEMGKFHGIVLPAWFNVQPAKSKTTIKAGWKSDFLRMYQDCFNIKLERRDRISMSPFDHVLLKVEVITIQKDTKGQPLGKINQYSRVKRCLNVIE</sequence>
<protein>
    <submittedName>
        <fullName evidence="1">Uncharacterized protein</fullName>
    </submittedName>
</protein>
<feature type="non-terminal residue" evidence="1">
    <location>
        <position position="1"/>
    </location>
</feature>
<dbReference type="AlphaFoldDB" id="A0A383D5C6"/>
<accession>A0A383D5C6</accession>
<gene>
    <name evidence="1" type="ORF">METZ01_LOCUS492378</name>
</gene>
<reference evidence="1" key="1">
    <citation type="submission" date="2018-05" db="EMBL/GenBank/DDBJ databases">
        <authorList>
            <person name="Lanie J.A."/>
            <person name="Ng W.-L."/>
            <person name="Kazmierczak K.M."/>
            <person name="Andrzejewski T.M."/>
            <person name="Davidsen T.M."/>
            <person name="Wayne K.J."/>
            <person name="Tettelin H."/>
            <person name="Glass J.I."/>
            <person name="Rusch D."/>
            <person name="Podicherti R."/>
            <person name="Tsui H.-C.T."/>
            <person name="Winkler M.E."/>
        </authorList>
    </citation>
    <scope>NUCLEOTIDE SEQUENCE</scope>
</reference>
<name>A0A383D5C6_9ZZZZ</name>
<dbReference type="EMBL" id="UINC01214337">
    <property type="protein sequence ID" value="SVE39524.1"/>
    <property type="molecule type" value="Genomic_DNA"/>
</dbReference>
<evidence type="ECO:0000313" key="1">
    <source>
        <dbReference type="EMBL" id="SVE39524.1"/>
    </source>
</evidence>